<reference evidence="3" key="1">
    <citation type="submission" date="2023-08" db="EMBL/GenBank/DDBJ databases">
        <authorList>
            <person name="Alioto T."/>
            <person name="Alioto T."/>
            <person name="Gomez Garrido J."/>
        </authorList>
    </citation>
    <scope>NUCLEOTIDE SEQUENCE</scope>
</reference>
<sequence>MCGSAFYNRTFIVVTHVARINNAATRNTEIMFVATPVPLGTLTPMLVIWVQIRGKFDKKPHFITQPELNDLVRDLTLTKQQSDVLASHLQQWNLLGKDARVTEIDEIPKEMKQGERKERKEEEEKAKHN</sequence>
<protein>
    <submittedName>
        <fullName evidence="3">Uncharacterized protein</fullName>
    </submittedName>
</protein>
<feature type="region of interest" description="Disordered" evidence="1">
    <location>
        <begin position="105"/>
        <end position="129"/>
    </location>
</feature>
<organism evidence="3 4">
    <name type="scientific">Octopus vulgaris</name>
    <name type="common">Common octopus</name>
    <dbReference type="NCBI Taxonomy" id="6645"/>
    <lineage>
        <taxon>Eukaryota</taxon>
        <taxon>Metazoa</taxon>
        <taxon>Spiralia</taxon>
        <taxon>Lophotrochozoa</taxon>
        <taxon>Mollusca</taxon>
        <taxon>Cephalopoda</taxon>
        <taxon>Coleoidea</taxon>
        <taxon>Octopodiformes</taxon>
        <taxon>Octopoda</taxon>
        <taxon>Incirrata</taxon>
        <taxon>Octopodidae</taxon>
        <taxon>Octopus</taxon>
    </lineage>
</organism>
<evidence type="ECO:0000313" key="3">
    <source>
        <dbReference type="EMBL" id="CAI9731562.1"/>
    </source>
</evidence>
<proteinExistence type="predicted"/>
<keyword evidence="4" id="KW-1185">Reference proteome</keyword>
<evidence type="ECO:0000313" key="4">
    <source>
        <dbReference type="Proteomes" id="UP001162480"/>
    </source>
</evidence>
<keyword evidence="2" id="KW-1133">Transmembrane helix</keyword>
<evidence type="ECO:0000256" key="1">
    <source>
        <dbReference type="SAM" id="MobiDB-lite"/>
    </source>
</evidence>
<accession>A0AA36BDA4</accession>
<name>A0AA36BDA4_OCTVU</name>
<dbReference type="AlphaFoldDB" id="A0AA36BDA4"/>
<feature type="transmembrane region" description="Helical" evidence="2">
    <location>
        <begin position="30"/>
        <end position="50"/>
    </location>
</feature>
<dbReference type="Proteomes" id="UP001162480">
    <property type="component" value="Chromosome 13"/>
</dbReference>
<gene>
    <name evidence="3" type="ORF">OCTVUL_1B012374</name>
</gene>
<dbReference type="EMBL" id="OX597826">
    <property type="protein sequence ID" value="CAI9731562.1"/>
    <property type="molecule type" value="Genomic_DNA"/>
</dbReference>
<evidence type="ECO:0000256" key="2">
    <source>
        <dbReference type="SAM" id="Phobius"/>
    </source>
</evidence>
<keyword evidence="2" id="KW-0812">Transmembrane</keyword>
<keyword evidence="2" id="KW-0472">Membrane</keyword>